<evidence type="ECO:0000313" key="3">
    <source>
        <dbReference type="Proteomes" id="UP000450457"/>
    </source>
</evidence>
<dbReference type="OrthoDB" id="162775at2"/>
<gene>
    <name evidence="2" type="ORF">GLW00_01420</name>
</gene>
<dbReference type="GO" id="GO:0016747">
    <property type="term" value="F:acyltransferase activity, transferring groups other than amino-acyl groups"/>
    <property type="evidence" value="ECO:0007669"/>
    <property type="project" value="InterPro"/>
</dbReference>
<dbReference type="AlphaFoldDB" id="A0A845F6W4"/>
<protein>
    <submittedName>
        <fullName evidence="2">GNAT family N-acetyltransferase</fullName>
    </submittedName>
</protein>
<reference evidence="2 3" key="1">
    <citation type="submission" date="2019-11" db="EMBL/GenBank/DDBJ databases">
        <title>Genome sequences of 17 halophilic strains isolated from different environments.</title>
        <authorList>
            <person name="Furrow R.E."/>
        </authorList>
    </citation>
    <scope>NUCLEOTIDE SEQUENCE [LARGE SCALE GENOMIC DNA]</scope>
    <source>
        <strain evidence="2 3">SL-4</strain>
    </source>
</reference>
<dbReference type="CDD" id="cd04301">
    <property type="entry name" value="NAT_SF"/>
    <property type="match status" value="1"/>
</dbReference>
<keyword evidence="2" id="KW-0808">Transferase</keyword>
<dbReference type="Pfam" id="PF00583">
    <property type="entry name" value="Acetyltransf_1"/>
    <property type="match status" value="1"/>
</dbReference>
<proteinExistence type="predicted"/>
<dbReference type="EMBL" id="WMFA01000001">
    <property type="protein sequence ID" value="MYL69486.1"/>
    <property type="molecule type" value="Genomic_DNA"/>
</dbReference>
<accession>A0A845F6W4</accession>
<evidence type="ECO:0000259" key="1">
    <source>
        <dbReference type="PROSITE" id="PS51186"/>
    </source>
</evidence>
<dbReference type="Gene3D" id="3.40.630.30">
    <property type="match status" value="1"/>
</dbReference>
<sequence>MNPIHLMESNNRRRFMADLLLADESESIIESYIDDGVFYTIDLDGVHIGVCLFVFPEEYTVEIKNIAIQEAFQGKGFGKKVIQASCTLFQKQGYKEMRVGTSNSSIENIAFYQKAGFRFYEIHHDFFLQYSDPFYENGIRGMDMIYFRKPLTP</sequence>
<dbReference type="PROSITE" id="PS51186">
    <property type="entry name" value="GNAT"/>
    <property type="match status" value="1"/>
</dbReference>
<dbReference type="InterPro" id="IPR016181">
    <property type="entry name" value="Acyl_CoA_acyltransferase"/>
</dbReference>
<comment type="caution">
    <text evidence="2">The sequence shown here is derived from an EMBL/GenBank/DDBJ whole genome shotgun (WGS) entry which is preliminary data.</text>
</comment>
<evidence type="ECO:0000313" key="2">
    <source>
        <dbReference type="EMBL" id="MYL69486.1"/>
    </source>
</evidence>
<feature type="domain" description="N-acetyltransferase" evidence="1">
    <location>
        <begin position="1"/>
        <end position="152"/>
    </location>
</feature>
<organism evidence="2 3">
    <name type="scientific">Halobacillus litoralis</name>
    <dbReference type="NCBI Taxonomy" id="45668"/>
    <lineage>
        <taxon>Bacteria</taxon>
        <taxon>Bacillati</taxon>
        <taxon>Bacillota</taxon>
        <taxon>Bacilli</taxon>
        <taxon>Bacillales</taxon>
        <taxon>Bacillaceae</taxon>
        <taxon>Halobacillus</taxon>
    </lineage>
</organism>
<name>A0A845F6W4_9BACI</name>
<dbReference type="SUPFAM" id="SSF55729">
    <property type="entry name" value="Acyl-CoA N-acyltransferases (Nat)"/>
    <property type="match status" value="1"/>
</dbReference>
<dbReference type="InterPro" id="IPR000182">
    <property type="entry name" value="GNAT_dom"/>
</dbReference>
<dbReference type="Proteomes" id="UP000450457">
    <property type="component" value="Unassembled WGS sequence"/>
</dbReference>